<reference evidence="15" key="1">
    <citation type="submission" date="2020-06" db="EMBL/GenBank/DDBJ databases">
        <authorList>
            <consortium name="Wellcome Sanger Institute Data Sharing"/>
        </authorList>
    </citation>
    <scope>NUCLEOTIDE SEQUENCE [LARGE SCALE GENOMIC DNA]</scope>
</reference>
<feature type="compositionally biased region" description="Polar residues" evidence="13">
    <location>
        <begin position="755"/>
        <end position="775"/>
    </location>
</feature>
<feature type="compositionally biased region" description="Polar residues" evidence="13">
    <location>
        <begin position="713"/>
        <end position="741"/>
    </location>
</feature>
<comment type="similarity">
    <text evidence="3">Belongs to the DZIP C2H2-type zinc-finger protein family.</text>
</comment>
<evidence type="ECO:0000313" key="15">
    <source>
        <dbReference type="Ensembl" id="ENSGWIP00000054748.1"/>
    </source>
</evidence>
<feature type="compositionally biased region" description="Low complexity" evidence="13">
    <location>
        <begin position="742"/>
        <end position="754"/>
    </location>
</feature>
<keyword evidence="6 11" id="KW-0863">Zinc-finger</keyword>
<evidence type="ECO:0000256" key="8">
    <source>
        <dbReference type="ARBA" id="ARBA00023054"/>
    </source>
</evidence>
<feature type="region of interest" description="Disordered" evidence="13">
    <location>
        <begin position="708"/>
        <end position="858"/>
    </location>
</feature>
<dbReference type="InterPro" id="IPR013087">
    <property type="entry name" value="Znf_C2H2_type"/>
</dbReference>
<dbReference type="PROSITE" id="PS50157">
    <property type="entry name" value="ZINC_FINGER_C2H2_2"/>
    <property type="match status" value="1"/>
</dbReference>
<dbReference type="InterPro" id="IPR032714">
    <property type="entry name" value="DZIP1_N"/>
</dbReference>
<evidence type="ECO:0000313" key="16">
    <source>
        <dbReference type="Proteomes" id="UP000694680"/>
    </source>
</evidence>
<evidence type="ECO:0000256" key="12">
    <source>
        <dbReference type="SAM" id="Coils"/>
    </source>
</evidence>
<proteinExistence type="inferred from homology"/>
<feature type="compositionally biased region" description="Polar residues" evidence="13">
    <location>
        <begin position="954"/>
        <end position="966"/>
    </location>
</feature>
<evidence type="ECO:0000256" key="7">
    <source>
        <dbReference type="ARBA" id="ARBA00022833"/>
    </source>
</evidence>
<dbReference type="Ensembl" id="ENSGWIT00000058980.1">
    <property type="protein sequence ID" value="ENSGWIP00000054748.1"/>
    <property type="gene ID" value="ENSGWIG00000026127.1"/>
</dbReference>
<evidence type="ECO:0000256" key="9">
    <source>
        <dbReference type="ARBA" id="ARBA00023212"/>
    </source>
</evidence>
<organism evidence="15 16">
    <name type="scientific">Gouania willdenowi</name>
    <name type="common">Blunt-snouted clingfish</name>
    <name type="synonym">Lepadogaster willdenowi</name>
    <dbReference type="NCBI Taxonomy" id="441366"/>
    <lineage>
        <taxon>Eukaryota</taxon>
        <taxon>Metazoa</taxon>
        <taxon>Chordata</taxon>
        <taxon>Craniata</taxon>
        <taxon>Vertebrata</taxon>
        <taxon>Euteleostomi</taxon>
        <taxon>Actinopterygii</taxon>
        <taxon>Neopterygii</taxon>
        <taxon>Teleostei</taxon>
        <taxon>Neoteleostei</taxon>
        <taxon>Acanthomorphata</taxon>
        <taxon>Ovalentaria</taxon>
        <taxon>Blenniimorphae</taxon>
        <taxon>Blenniiformes</taxon>
        <taxon>Gobiesocoidei</taxon>
        <taxon>Gobiesocidae</taxon>
        <taxon>Gobiesocinae</taxon>
        <taxon>Gouania</taxon>
    </lineage>
</organism>
<feature type="domain" description="C2H2-type" evidence="14">
    <location>
        <begin position="325"/>
        <end position="353"/>
    </location>
</feature>
<feature type="compositionally biased region" description="Acidic residues" evidence="13">
    <location>
        <begin position="840"/>
        <end position="855"/>
    </location>
</feature>
<keyword evidence="8 12" id="KW-0175">Coiled coil</keyword>
<evidence type="ECO:0000256" key="1">
    <source>
        <dbReference type="ARBA" id="ARBA00004114"/>
    </source>
</evidence>
<feature type="compositionally biased region" description="Basic and acidic residues" evidence="13">
    <location>
        <begin position="612"/>
        <end position="622"/>
    </location>
</feature>
<name>A0A8C5I7I6_GOUWI</name>
<evidence type="ECO:0000256" key="3">
    <source>
        <dbReference type="ARBA" id="ARBA00009131"/>
    </source>
</evidence>
<feature type="compositionally biased region" description="Acidic residues" evidence="13">
    <location>
        <begin position="782"/>
        <end position="795"/>
    </location>
</feature>
<feature type="coiled-coil region" evidence="12">
    <location>
        <begin position="366"/>
        <end position="397"/>
    </location>
</feature>
<dbReference type="PROSITE" id="PS00028">
    <property type="entry name" value="ZINC_FINGER_C2H2_1"/>
    <property type="match status" value="1"/>
</dbReference>
<accession>A0A8C5I7I6</accession>
<dbReference type="InterPro" id="IPR058883">
    <property type="entry name" value="DZIP1_dom"/>
</dbReference>
<dbReference type="PANTHER" id="PTHR21502:SF5">
    <property type="entry name" value="CILIUM ASSEMBLY PROTEIN DZIP1"/>
    <property type="match status" value="1"/>
</dbReference>
<sequence>MCRERHFIEINKSKIKASLDTSNLSDNMLCFTLKKSAGCPVLRHASVTDVSFFSTSEPRFRNVDPSNLPGSDREKTLLKPLKLPRRDAVSLATPSSHQRKCFRGAMVGSAVCRCDLCLFLCSHRGLYLLFSFQPFHEGVYYPYGSNNQGTPTSAGIPSFLSSVLSPAPPPAMTPSSGAPMVLPFKFRPRREIVDWRRINAVDVDQVVSQVDVDMLQEHINTVTFCNLEGECCLRCRNPVDPALVNLLRLAQLSVEWLLHSQEFLTLNLVAAEERLAAADKEHQQLLEQLKKQKEMEKEFISELKQRKKIIRSQQSLLGADDHNSKKCSYCEKAFLNSSFLQSHIQRRHREEYNIQLRTDTERTSLINSYKSENDSLKSELSRMKEQFEQQRQAFEAKRIQEVELQSQKDLLTEQRVRAEAMAQMERKIADSRDEMRREMEFLLNRNIQTLNEINQNQAVRQEKSISPVHSQPERDVDISKELQIQATQMLEQQIKKQDEKWETRLEEMKALHESEKNKLLDEVSRMQVYMTENREMRRNLQKKEHVIRAQSEEIKTMTSNPTIKVVEVPVKVSSPAPEPKQKRVVLEEPVSALKLDPIQELSEEEKDTSIMSEKRPAERKPEPAPVKKPRVSSALQKKHPDIKKELEQMLVKQLESLGVKSDQTRLNTTELQSILAKVQAKRDSITRRIPNFLHQRKEVVRMVEQRLGERMTGSKSRNPAQVLQIKPLSSSLPSRASQATPSSAMRQSQASQAALTSRSTPQPKTSTPVRQSLTVRTPPFSSDEESDSEMEEEEEPVKHLWGKSSQPRLNQSNLVQAKVGKTNPTPPKRFLGGNATKVESDEEEEAWTDVSELQEIDPRQLQCHRDQNGNVENRNRGKENKINDLARKIEKQSAERVVKKPAGGVSILPGRKDEVQELTFTDLEESSECSESSEEVEEDRHKALKPGALRKSLDSASTSVWGTSSGKAPRSGSDLAPGR</sequence>
<reference evidence="15" key="3">
    <citation type="submission" date="2025-09" db="UniProtKB">
        <authorList>
            <consortium name="Ensembl"/>
        </authorList>
    </citation>
    <scope>IDENTIFICATION</scope>
</reference>
<reference evidence="15" key="2">
    <citation type="submission" date="2025-08" db="UniProtKB">
        <authorList>
            <consortium name="Ensembl"/>
        </authorList>
    </citation>
    <scope>IDENTIFICATION</scope>
</reference>
<dbReference type="GO" id="GO:0008270">
    <property type="term" value="F:zinc ion binding"/>
    <property type="evidence" value="ECO:0007669"/>
    <property type="project" value="UniProtKB-KW"/>
</dbReference>
<comment type="subcellular location">
    <subcellularLocation>
        <location evidence="2">Cytoplasm</location>
        <location evidence="2">Cytoskeleton</location>
        <location evidence="2">Cilium basal body</location>
    </subcellularLocation>
    <subcellularLocation>
        <location evidence="1">Cytoplasm</location>
        <location evidence="1">Cytoskeleton</location>
        <location evidence="1">Microtubule organizing center</location>
        <location evidence="1">Centrosome</location>
        <location evidence="1">Centriole</location>
    </subcellularLocation>
</comment>
<dbReference type="GO" id="GO:0036064">
    <property type="term" value="C:ciliary basal body"/>
    <property type="evidence" value="ECO:0007669"/>
    <property type="project" value="TreeGrafter"/>
</dbReference>
<evidence type="ECO:0000256" key="11">
    <source>
        <dbReference type="PROSITE-ProRule" id="PRU00042"/>
    </source>
</evidence>
<keyword evidence="4" id="KW-0963">Cytoplasm</keyword>
<keyword evidence="5" id="KW-0479">Metal-binding</keyword>
<feature type="coiled-coil region" evidence="12">
    <location>
        <begin position="261"/>
        <end position="306"/>
    </location>
</feature>
<evidence type="ECO:0000256" key="5">
    <source>
        <dbReference type="ARBA" id="ARBA00022723"/>
    </source>
</evidence>
<keyword evidence="10" id="KW-0966">Cell projection</keyword>
<feature type="region of interest" description="Disordered" evidence="13">
    <location>
        <begin position="596"/>
        <end position="637"/>
    </location>
</feature>
<dbReference type="InterPro" id="IPR051241">
    <property type="entry name" value="DZIP_RILPL"/>
</dbReference>
<keyword evidence="9" id="KW-0206">Cytoskeleton</keyword>
<feature type="compositionally biased region" description="Polar residues" evidence="13">
    <location>
        <begin position="803"/>
        <end position="815"/>
    </location>
</feature>
<feature type="region of interest" description="Disordered" evidence="13">
    <location>
        <begin position="893"/>
        <end position="979"/>
    </location>
</feature>
<dbReference type="PANTHER" id="PTHR21502">
    <property type="entry name" value="ZINC FINGER PROTEIN DZIP1"/>
    <property type="match status" value="1"/>
</dbReference>
<gene>
    <name evidence="15" type="primary">dzip1</name>
</gene>
<evidence type="ECO:0000259" key="14">
    <source>
        <dbReference type="PROSITE" id="PS50157"/>
    </source>
</evidence>
<dbReference type="AlphaFoldDB" id="A0A8C5I7I6"/>
<evidence type="ECO:0000256" key="10">
    <source>
        <dbReference type="ARBA" id="ARBA00023273"/>
    </source>
</evidence>
<evidence type="ECO:0000256" key="4">
    <source>
        <dbReference type="ARBA" id="ARBA00022490"/>
    </source>
</evidence>
<keyword evidence="7" id="KW-0862">Zinc</keyword>
<dbReference type="GO" id="GO:0005737">
    <property type="term" value="C:cytoplasm"/>
    <property type="evidence" value="ECO:0007669"/>
    <property type="project" value="TreeGrafter"/>
</dbReference>
<dbReference type="GO" id="GO:0060271">
    <property type="term" value="P:cilium assembly"/>
    <property type="evidence" value="ECO:0007669"/>
    <property type="project" value="UniProtKB-ARBA"/>
</dbReference>
<dbReference type="GO" id="GO:0005814">
    <property type="term" value="C:centriole"/>
    <property type="evidence" value="ECO:0007669"/>
    <property type="project" value="UniProtKB-SubCell"/>
</dbReference>
<dbReference type="Pfam" id="PF13815">
    <property type="entry name" value="Dzip-like_N"/>
    <property type="match status" value="1"/>
</dbReference>
<evidence type="ECO:0000256" key="2">
    <source>
        <dbReference type="ARBA" id="ARBA00004120"/>
    </source>
</evidence>
<feature type="compositionally biased region" description="Acidic residues" evidence="13">
    <location>
        <begin position="922"/>
        <end position="937"/>
    </location>
</feature>
<evidence type="ECO:0000256" key="6">
    <source>
        <dbReference type="ARBA" id="ARBA00022771"/>
    </source>
</evidence>
<dbReference type="Pfam" id="PF25977">
    <property type="entry name" value="DZIP1"/>
    <property type="match status" value="1"/>
</dbReference>
<evidence type="ECO:0000256" key="13">
    <source>
        <dbReference type="SAM" id="MobiDB-lite"/>
    </source>
</evidence>
<keyword evidence="16" id="KW-1185">Reference proteome</keyword>
<dbReference type="Proteomes" id="UP000694680">
    <property type="component" value="Chromosome 2"/>
</dbReference>
<protein>
    <submittedName>
        <fullName evidence="15">Zinc finger protein Dzip1-like</fullName>
    </submittedName>
</protein>